<evidence type="ECO:0000313" key="2">
    <source>
        <dbReference type="Proteomes" id="UP000006892"/>
    </source>
</evidence>
<dbReference type="KEGG" id="req:REQ_34760"/>
<proteinExistence type="predicted"/>
<evidence type="ECO:0000313" key="1">
    <source>
        <dbReference type="EMBL" id="CBH49467.1"/>
    </source>
</evidence>
<reference evidence="1" key="1">
    <citation type="journal article" date="2010" name="PLoS Genet.">
        <title>The genome of a pathogenic rhodococcus: cooptive virulence underpinned by key gene acquisitions.</title>
        <authorList>
            <person name="Letek M."/>
            <person name="Gonzalez P."/>
            <person name="Macarthur I."/>
            <person name="Rodriguez H."/>
            <person name="Freeman T.C."/>
            <person name="Valero-Rello A."/>
            <person name="Blanco M."/>
            <person name="Buckley T."/>
            <person name="Cherevach I."/>
            <person name="Fahey R."/>
            <person name="Hapeshi A."/>
            <person name="Holdstock J."/>
            <person name="Leadon D."/>
            <person name="Navas J."/>
            <person name="Ocampo A."/>
            <person name="Quail M.A."/>
            <person name="Sanders M."/>
            <person name="Scortti M.M."/>
            <person name="Prescott J.F."/>
            <person name="Fogarty U."/>
            <person name="Meijer W.G."/>
            <person name="Parkhill J."/>
            <person name="Bentley S.D."/>
            <person name="Vazquez-Boland J.A."/>
        </authorList>
    </citation>
    <scope>NUCLEOTIDE SEQUENCE [LARGE SCALE GENOMIC DNA]</scope>
    <source>
        <strain evidence="1 2">103S</strain>
    </source>
</reference>
<dbReference type="Pfam" id="PF06999">
    <property type="entry name" value="Suc_Fer-like"/>
    <property type="match status" value="1"/>
</dbReference>
<dbReference type="PIRSF" id="PIRSF035042">
    <property type="entry name" value="UCP035042_thirdx"/>
    <property type="match status" value="1"/>
</dbReference>
<dbReference type="InterPro" id="IPR009737">
    <property type="entry name" value="Aim32/Apd1-like"/>
</dbReference>
<gene>
    <name evidence="1" type="ordered locus">REQ_34760</name>
</gene>
<dbReference type="AlphaFoldDB" id="A0A3S5YA97"/>
<sequence>MPVHNDEVSESVPQAGPFTCSVLSADEPLPGTAAQVAGWVCVEYPGAWGRDVLDGTALGPELAAALTDRADAAGVRIMFIRRPGRTEDRGTRTVLLANSHPDDAWCERLEIGAVADLLDIDLTRIAGPAPGLGERVDGPIVLVCAHGKRDQCCAVLGRPVAATLAAEFSGDVWECSHTGGHRFAPSMILLPSGHTYGRLTPAESGLAVWAARSGEVYLPGLRGRSVWGQRGQVAEVAVRQGVPAGIDDLTVDERAQHPVVSHRDGRRWQVTVEQRELPARPASCGADAKPVRPVVAVHVRELPAEVPAGSPM</sequence>
<dbReference type="Proteomes" id="UP001154400">
    <property type="component" value="Chromosome"/>
</dbReference>
<protein>
    <submittedName>
        <fullName evidence="1">Sucrase</fullName>
    </submittedName>
</protein>
<dbReference type="CDD" id="cd03062">
    <property type="entry name" value="TRX_Fd_Sucrase"/>
    <property type="match status" value="1"/>
</dbReference>
<organism evidence="1">
    <name type="scientific">Rhodococcus hoagii (strain 103S)</name>
    <name type="common">Rhodococcus equi</name>
    <dbReference type="NCBI Taxonomy" id="685727"/>
    <lineage>
        <taxon>Bacteria</taxon>
        <taxon>Bacillati</taxon>
        <taxon>Actinomycetota</taxon>
        <taxon>Actinomycetes</taxon>
        <taxon>Mycobacteriales</taxon>
        <taxon>Nocardiaceae</taxon>
        <taxon>Prescottella</taxon>
    </lineage>
</organism>
<dbReference type="InterPro" id="IPR010350">
    <property type="entry name" value="Aim32/Apd1-like_bac"/>
</dbReference>
<dbReference type="RefSeq" id="WP_013416834.1">
    <property type="nucleotide sequence ID" value="NC_014659.1"/>
</dbReference>
<dbReference type="PANTHER" id="PTHR31902:SF22">
    <property type="entry name" value="SLL1203 PROTEIN"/>
    <property type="match status" value="1"/>
</dbReference>
<accession>A0A3S5YA97</accession>
<dbReference type="PANTHER" id="PTHR31902">
    <property type="entry name" value="ACTIN PATCHES DISTAL PROTEIN 1"/>
    <property type="match status" value="1"/>
</dbReference>
<dbReference type="InterPro" id="IPR036249">
    <property type="entry name" value="Thioredoxin-like_sf"/>
</dbReference>
<name>A0A3S5YA97_RHOH1</name>
<dbReference type="Gene3D" id="3.40.30.10">
    <property type="entry name" value="Glutaredoxin"/>
    <property type="match status" value="1"/>
</dbReference>
<dbReference type="EMBL" id="FN563149">
    <property type="protein sequence ID" value="CBH49467.1"/>
    <property type="molecule type" value="Genomic_DNA"/>
</dbReference>
<dbReference type="SUPFAM" id="SSF52833">
    <property type="entry name" value="Thioredoxin-like"/>
    <property type="match status" value="1"/>
</dbReference>